<evidence type="ECO:0000256" key="1">
    <source>
        <dbReference type="SAM" id="MobiDB-lite"/>
    </source>
</evidence>
<feature type="compositionally biased region" description="Pro residues" evidence="1">
    <location>
        <begin position="311"/>
        <end position="322"/>
    </location>
</feature>
<feature type="region of interest" description="Disordered" evidence="1">
    <location>
        <begin position="305"/>
        <end position="395"/>
    </location>
</feature>
<feature type="compositionally biased region" description="Basic residues" evidence="1">
    <location>
        <begin position="351"/>
        <end position="369"/>
    </location>
</feature>
<evidence type="ECO:0000313" key="2">
    <source>
        <dbReference type="EMBL" id="LAA07006.1"/>
    </source>
</evidence>
<feature type="compositionally biased region" description="Basic and acidic residues" evidence="1">
    <location>
        <begin position="337"/>
        <end position="346"/>
    </location>
</feature>
<protein>
    <submittedName>
        <fullName evidence="2">Uncharacterized protein</fullName>
    </submittedName>
</protein>
<dbReference type="KEGG" id="ptep:107441183"/>
<proteinExistence type="evidence at transcript level"/>
<feature type="region of interest" description="Disordered" evidence="1">
    <location>
        <begin position="167"/>
        <end position="234"/>
    </location>
</feature>
<name>A0A2L2YFS6_PARTP</name>
<feature type="region of interest" description="Disordered" evidence="1">
    <location>
        <begin position="98"/>
        <end position="129"/>
    </location>
</feature>
<feature type="compositionally biased region" description="Polar residues" evidence="1">
    <location>
        <begin position="185"/>
        <end position="209"/>
    </location>
</feature>
<feature type="compositionally biased region" description="Basic and acidic residues" evidence="1">
    <location>
        <begin position="212"/>
        <end position="222"/>
    </location>
</feature>
<dbReference type="AlphaFoldDB" id="A0A2L2YFS6"/>
<dbReference type="EMBL" id="IAAA01019850">
    <property type="protein sequence ID" value="LAA07006.1"/>
    <property type="molecule type" value="mRNA"/>
</dbReference>
<accession>A0A2L2YFS6</accession>
<organism evidence="2">
    <name type="scientific">Parasteatoda tepidariorum</name>
    <name type="common">Common house spider</name>
    <name type="synonym">Achaearanea tepidariorum</name>
    <dbReference type="NCBI Taxonomy" id="114398"/>
    <lineage>
        <taxon>Eukaryota</taxon>
        <taxon>Metazoa</taxon>
        <taxon>Ecdysozoa</taxon>
        <taxon>Arthropoda</taxon>
        <taxon>Chelicerata</taxon>
        <taxon>Arachnida</taxon>
        <taxon>Araneae</taxon>
        <taxon>Araneomorphae</taxon>
        <taxon>Entelegynae</taxon>
        <taxon>Araneoidea</taxon>
        <taxon>Theridiidae</taxon>
        <taxon>Parasteatoda</taxon>
    </lineage>
</organism>
<sequence length="395" mass="45753">MIIPEDGNLPKITRKGFAAFNNIMLIRVPDKFKKPGETTYQFATLDRSKKGERWPADAYVDMLNSLPLNETNSAENSSKCKEDAKKVTTRKYGKFLPKKFPKNFSKKDQKVSSSTPPLSPDTANSKHHFMPNAFQDSKVSHRRFHSGNHFQYDERNFNDTAHNYRHRPNKFSNDHPSYGRRESGEGTSLNSFANRYGSQSHTVSATVSRNPPIRDRSYDGDFPRNTPVFPSTFAPNPRENHFHIPEISNPNFSLAGRNSDEYFVQNVPNTFERQMFPSYNSNRPEFMNNNNFEIQPFLCDPMGPGLNAGNNPPPLLPHPTLPPYDNFNDGQFQNNFDGRKPHHDQNSWKNHNPHFRRKGRNQRMHKKPWRGGAHNKFSKGNNNRRDNRYERKELS</sequence>
<dbReference type="GeneID" id="107441183"/>
<dbReference type="OrthoDB" id="6435357at2759"/>
<feature type="compositionally biased region" description="Low complexity" evidence="1">
    <location>
        <begin position="323"/>
        <end position="336"/>
    </location>
</feature>
<feature type="compositionally biased region" description="Basic and acidic residues" evidence="1">
    <location>
        <begin position="383"/>
        <end position="395"/>
    </location>
</feature>
<dbReference type="RefSeq" id="XP_015909829.1">
    <property type="nucleotide sequence ID" value="XM_016054343.3"/>
</dbReference>
<reference evidence="2" key="1">
    <citation type="journal article" date="2016" name="Mol. Ecol. Resour.">
        <title>Evaluation of the impact of RNA preservation methods of spiders for de novo transcriptome assembly.</title>
        <authorList>
            <person name="Kono N."/>
            <person name="Nakamura H."/>
            <person name="Ito Y."/>
            <person name="Tomita M."/>
            <person name="Arakawa K."/>
        </authorList>
    </citation>
    <scope>NUCLEOTIDE SEQUENCE</scope>
    <source>
        <tissue evidence="2">Whole body</tissue>
    </source>
</reference>